<gene>
    <name evidence="1" type="ORF">CLPU_3c01970</name>
</gene>
<proteinExistence type="predicted"/>
<dbReference type="Proteomes" id="UP000037267">
    <property type="component" value="Unassembled WGS sequence"/>
</dbReference>
<dbReference type="RefSeq" id="WP_082154070.1">
    <property type="nucleotide sequence ID" value="NZ_LGSS01000003.1"/>
</dbReference>
<protein>
    <submittedName>
        <fullName evidence="1">Cys-rich peptide, Clo7bot family</fullName>
    </submittedName>
</protein>
<dbReference type="NCBIfam" id="TIGR04333">
    <property type="entry name" value="Clo7Bot_mod_Cys"/>
    <property type="match status" value="1"/>
</dbReference>
<evidence type="ECO:0000313" key="2">
    <source>
        <dbReference type="Proteomes" id="UP000037267"/>
    </source>
</evidence>
<comment type="caution">
    <text evidence="1">The sequence shown here is derived from an EMBL/GenBank/DDBJ whole genome shotgun (WGS) entry which is preliminary data.</text>
</comment>
<accession>A0A0L0WD63</accession>
<sequence length="45" mass="5072">MKYIVNPVFEKVLGYCFTCSIVCQMNCGKVCSTQCFQQGTNPEDN</sequence>
<name>A0A0L0WD63_GOTPU</name>
<dbReference type="AlphaFoldDB" id="A0A0L0WD63"/>
<keyword evidence="2" id="KW-1185">Reference proteome</keyword>
<dbReference type="InterPro" id="IPR027601">
    <property type="entry name" value="Clo7Bot_mod_Cys"/>
</dbReference>
<dbReference type="EMBL" id="LGSS01000003">
    <property type="protein sequence ID" value="KNF09419.1"/>
    <property type="molecule type" value="Genomic_DNA"/>
</dbReference>
<reference evidence="2" key="1">
    <citation type="submission" date="2015-07" db="EMBL/GenBank/DDBJ databases">
        <title>Draft genome sequence of the purine-degrading Gottschalkia purinilyticum DSM 1384 (formerly Clostridium purinilyticum).</title>
        <authorList>
            <person name="Poehlein A."/>
            <person name="Schiel-Bengelsdorf B."/>
            <person name="Bengelsdorf F.R."/>
            <person name="Daniel R."/>
            <person name="Duerre P."/>
        </authorList>
    </citation>
    <scope>NUCLEOTIDE SEQUENCE [LARGE SCALE GENOMIC DNA]</scope>
    <source>
        <strain evidence="2">DSM 1384</strain>
    </source>
</reference>
<dbReference type="OrthoDB" id="9976410at2"/>
<evidence type="ECO:0000313" key="1">
    <source>
        <dbReference type="EMBL" id="KNF09419.1"/>
    </source>
</evidence>
<organism evidence="1 2">
    <name type="scientific">Gottschalkia purinilytica</name>
    <name type="common">Clostridium purinilyticum</name>
    <dbReference type="NCBI Taxonomy" id="1503"/>
    <lineage>
        <taxon>Bacteria</taxon>
        <taxon>Bacillati</taxon>
        <taxon>Bacillota</taxon>
        <taxon>Tissierellia</taxon>
        <taxon>Tissierellales</taxon>
        <taxon>Gottschalkiaceae</taxon>
        <taxon>Gottschalkia</taxon>
    </lineage>
</organism>